<dbReference type="RefSeq" id="XP_007413240.1">
    <property type="nucleotide sequence ID" value="XM_007413178.1"/>
</dbReference>
<dbReference type="KEGG" id="mlr:MELLADRAFT_109288"/>
<dbReference type="AlphaFoldDB" id="F4RVZ8"/>
<organism evidence="2">
    <name type="scientific">Melampsora larici-populina (strain 98AG31 / pathotype 3-4-7)</name>
    <name type="common">Poplar leaf rust fungus</name>
    <dbReference type="NCBI Taxonomy" id="747676"/>
    <lineage>
        <taxon>Eukaryota</taxon>
        <taxon>Fungi</taxon>
        <taxon>Dikarya</taxon>
        <taxon>Basidiomycota</taxon>
        <taxon>Pucciniomycotina</taxon>
        <taxon>Pucciniomycetes</taxon>
        <taxon>Pucciniales</taxon>
        <taxon>Melampsoraceae</taxon>
        <taxon>Melampsora</taxon>
    </lineage>
</organism>
<reference evidence="2" key="1">
    <citation type="journal article" date="2011" name="Proc. Natl. Acad. Sci. U.S.A.">
        <title>Obligate biotrophy features unraveled by the genomic analysis of rust fungi.</title>
        <authorList>
            <person name="Duplessis S."/>
            <person name="Cuomo C.A."/>
            <person name="Lin Y.-C."/>
            <person name="Aerts A."/>
            <person name="Tisserant E."/>
            <person name="Veneault-Fourrey C."/>
            <person name="Joly D.L."/>
            <person name="Hacquard S."/>
            <person name="Amselem J."/>
            <person name="Cantarel B.L."/>
            <person name="Chiu R."/>
            <person name="Coutinho P.M."/>
            <person name="Feau N."/>
            <person name="Field M."/>
            <person name="Frey P."/>
            <person name="Gelhaye E."/>
            <person name="Goldberg J."/>
            <person name="Grabherr M.G."/>
            <person name="Kodira C.D."/>
            <person name="Kohler A."/>
            <person name="Kuees U."/>
            <person name="Lindquist E.A."/>
            <person name="Lucas S.M."/>
            <person name="Mago R."/>
            <person name="Mauceli E."/>
            <person name="Morin E."/>
            <person name="Murat C."/>
            <person name="Pangilinan J.L."/>
            <person name="Park R."/>
            <person name="Pearson M."/>
            <person name="Quesneville H."/>
            <person name="Rouhier N."/>
            <person name="Sakthikumar S."/>
            <person name="Salamov A.A."/>
            <person name="Schmutz J."/>
            <person name="Selles B."/>
            <person name="Shapiro H."/>
            <person name="Tanguay P."/>
            <person name="Tuskan G.A."/>
            <person name="Henrissat B."/>
            <person name="Van de Peer Y."/>
            <person name="Rouze P."/>
            <person name="Ellis J.G."/>
            <person name="Dodds P.N."/>
            <person name="Schein J.E."/>
            <person name="Zhong S."/>
            <person name="Hamelin R.C."/>
            <person name="Grigoriev I.V."/>
            <person name="Szabo L.J."/>
            <person name="Martin F."/>
        </authorList>
    </citation>
    <scope>NUCLEOTIDE SEQUENCE [LARGE SCALE GENOMIC DNA]</scope>
    <source>
        <strain evidence="2">98AG31 / pathotype 3-4-7</strain>
    </source>
</reference>
<protein>
    <submittedName>
        <fullName evidence="1">Uncharacterized protein</fullName>
    </submittedName>
</protein>
<accession>F4RVZ8</accession>
<dbReference type="Proteomes" id="UP000001072">
    <property type="component" value="Unassembled WGS sequence"/>
</dbReference>
<proteinExistence type="predicted"/>
<dbReference type="HOGENOM" id="CLU_719762_0_0_1"/>
<dbReference type="GeneID" id="18923719"/>
<keyword evidence="2" id="KW-1185">Reference proteome</keyword>
<evidence type="ECO:0000313" key="2">
    <source>
        <dbReference type="Proteomes" id="UP000001072"/>
    </source>
</evidence>
<gene>
    <name evidence="1" type="ORF">MELLADRAFT_109288</name>
</gene>
<evidence type="ECO:0000313" key="1">
    <source>
        <dbReference type="EMBL" id="EGG03446.1"/>
    </source>
</evidence>
<dbReference type="InParanoid" id="F4RVZ8"/>
<dbReference type="EMBL" id="GL883124">
    <property type="protein sequence ID" value="EGG03446.1"/>
    <property type="molecule type" value="Genomic_DNA"/>
</dbReference>
<dbReference type="VEuPathDB" id="FungiDB:MELLADRAFT_109288"/>
<sequence>MLVILHLQLSTLGYPGLIAKLDDVQQMVKAPLTVEEAIASHPDLSNQLVQHAHKAFDNKPQYGILANIIKSGLIDILSSNPESWSKELIKYTHTVLTTPPIQPTVHPVHKTIQKLFMLECLNLLSTLKDLSIESSQMILSFLVNLYQLNNMSTHSLTSAHSLRLGMDKTIELYKMKILTHLSLLKSLVIALQAIIENSLNSGYQVHFSLYVRVKGGFQDVLESQVILTRMIKTSHLFPLKDTQGGNIFMSWADKESRSYTNRIVTYIQSLENEVKVEEFLTIQKHLGLNGITIFGDSWNFQEKKKILEFWFNCLEFFLKINKEFTSDESKIKLEHLICKDLKRSIIAVEEFLIDRESQLLNSSGEDPLISQFLTFYKKNLSLIL</sequence>
<name>F4RVZ8_MELLP</name>